<dbReference type="RefSeq" id="WP_380905579.1">
    <property type="nucleotide sequence ID" value="NZ_JBHUEG010000012.1"/>
</dbReference>
<gene>
    <name evidence="2" type="ORF">ACFSR5_16555</name>
</gene>
<accession>A0ABW5KNI4</accession>
<reference evidence="3" key="1">
    <citation type="journal article" date="2019" name="Int. J. Syst. Evol. Microbiol.">
        <title>The Global Catalogue of Microorganisms (GCM) 10K type strain sequencing project: providing services to taxonomists for standard genome sequencing and annotation.</title>
        <authorList>
            <consortium name="The Broad Institute Genomics Platform"/>
            <consortium name="The Broad Institute Genome Sequencing Center for Infectious Disease"/>
            <person name="Wu L."/>
            <person name="Ma J."/>
        </authorList>
    </citation>
    <scope>NUCLEOTIDE SEQUENCE [LARGE SCALE GENOMIC DNA]</scope>
    <source>
        <strain evidence="3">KCTC 42662</strain>
    </source>
</reference>
<evidence type="ECO:0000313" key="2">
    <source>
        <dbReference type="EMBL" id="MFD2549261.1"/>
    </source>
</evidence>
<comment type="caution">
    <text evidence="2">The sequence shown here is derived from an EMBL/GenBank/DDBJ whole genome shotgun (WGS) entry which is preliminary data.</text>
</comment>
<dbReference type="Proteomes" id="UP001597545">
    <property type="component" value="Unassembled WGS sequence"/>
</dbReference>
<proteinExistence type="predicted"/>
<evidence type="ECO:0000313" key="3">
    <source>
        <dbReference type="Proteomes" id="UP001597545"/>
    </source>
</evidence>
<protein>
    <submittedName>
        <fullName evidence="2">DUF4099 domain-containing protein</fullName>
    </submittedName>
</protein>
<dbReference type="EMBL" id="JBHULR010000015">
    <property type="protein sequence ID" value="MFD2549261.1"/>
    <property type="molecule type" value="Genomic_DNA"/>
</dbReference>
<dbReference type="InterPro" id="IPR025343">
    <property type="entry name" value="DUF4099"/>
</dbReference>
<evidence type="ECO:0000259" key="1">
    <source>
        <dbReference type="Pfam" id="PF13351"/>
    </source>
</evidence>
<feature type="domain" description="DUF4099" evidence="1">
    <location>
        <begin position="5"/>
        <end position="87"/>
    </location>
</feature>
<organism evidence="2 3">
    <name type="scientific">Sphingobacterium suaedae</name>
    <dbReference type="NCBI Taxonomy" id="1686402"/>
    <lineage>
        <taxon>Bacteria</taxon>
        <taxon>Pseudomonadati</taxon>
        <taxon>Bacteroidota</taxon>
        <taxon>Sphingobacteriia</taxon>
        <taxon>Sphingobacteriales</taxon>
        <taxon>Sphingobacteriaceae</taxon>
        <taxon>Sphingobacterium</taxon>
    </lineage>
</organism>
<sequence>MEYRFNETNLPLEQLTALGLYGENGVYLTRENLDALLAGRRTDLISMTNLHIEGMFIRQMDAKLSLKENADGRTILSIHPIYREPVAHPLLDQKEMEELVSGKKFVIPKEVEVSKNKSRDVLIEYDEQTREFVSYDPAQVSVPLAINGEMLSSKQQLDFKRGEIVTLGDGTRFQHSSVDSKGIRSNNIRLAVSFHNADGPSEFIFRNLGNLKGSSTPQKQSFSKGYTEALTEIMTMELPKKDDPSVKEYIQNQQRLERFNRGEGRSIGR</sequence>
<name>A0ABW5KNI4_9SPHI</name>
<keyword evidence="3" id="KW-1185">Reference proteome</keyword>
<dbReference type="Pfam" id="PF13351">
    <property type="entry name" value="DUF4099"/>
    <property type="match status" value="1"/>
</dbReference>